<dbReference type="Gene3D" id="3.30.1600.10">
    <property type="entry name" value="SIR2/SIRT2 'Small Domain"/>
    <property type="match status" value="1"/>
</dbReference>
<dbReference type="Pfam" id="PF02146">
    <property type="entry name" value="SIR2"/>
    <property type="match status" value="1"/>
</dbReference>
<dbReference type="InterPro" id="IPR003000">
    <property type="entry name" value="Sirtuin"/>
</dbReference>
<evidence type="ECO:0000256" key="2">
    <source>
        <dbReference type="ARBA" id="ARBA00022679"/>
    </source>
</evidence>
<accession>A0ABU2AY46</accession>
<dbReference type="Proteomes" id="UP001183794">
    <property type="component" value="Unassembled WGS sequence"/>
</dbReference>
<keyword evidence="2" id="KW-0808">Transferase</keyword>
<dbReference type="Gene3D" id="3.40.50.1220">
    <property type="entry name" value="TPP-binding domain"/>
    <property type="match status" value="1"/>
</dbReference>
<proteinExistence type="predicted"/>
<feature type="binding site" evidence="4">
    <location>
        <position position="238"/>
    </location>
    <ligand>
        <name>Zn(2+)</name>
        <dbReference type="ChEBI" id="CHEBI:29105"/>
    </ligand>
</feature>
<dbReference type="EC" id="2.3.1.286" evidence="1"/>
<evidence type="ECO:0000256" key="4">
    <source>
        <dbReference type="PROSITE-ProRule" id="PRU00236"/>
    </source>
</evidence>
<organism evidence="6 7">
    <name type="scientific">Enteractinococcus fodinae</name>
    <dbReference type="NCBI Taxonomy" id="684663"/>
    <lineage>
        <taxon>Bacteria</taxon>
        <taxon>Bacillati</taxon>
        <taxon>Actinomycetota</taxon>
        <taxon>Actinomycetes</taxon>
        <taxon>Micrococcales</taxon>
        <taxon>Micrococcaceae</taxon>
    </lineage>
</organism>
<dbReference type="InterPro" id="IPR050134">
    <property type="entry name" value="NAD-dep_sirtuin_deacylases"/>
</dbReference>
<protein>
    <recommendedName>
        <fullName evidence="1">protein acetyllysine N-acetyltransferase</fullName>
        <ecNumber evidence="1">2.3.1.286</ecNumber>
    </recommendedName>
</protein>
<evidence type="ECO:0000313" key="7">
    <source>
        <dbReference type="Proteomes" id="UP001183794"/>
    </source>
</evidence>
<keyword evidence="7" id="KW-1185">Reference proteome</keyword>
<feature type="domain" description="Deacetylase sirtuin-type" evidence="5">
    <location>
        <begin position="39"/>
        <end position="337"/>
    </location>
</feature>
<feature type="binding site" evidence="4">
    <location>
        <position position="241"/>
    </location>
    <ligand>
        <name>Zn(2+)</name>
        <dbReference type="ChEBI" id="CHEBI:29105"/>
    </ligand>
</feature>
<dbReference type="PANTHER" id="PTHR11085:SF10">
    <property type="entry name" value="NAD-DEPENDENT PROTEIN DEACYLASE SIRTUIN-5, MITOCHONDRIAL-RELATED"/>
    <property type="match status" value="1"/>
</dbReference>
<feature type="binding site" evidence="4">
    <location>
        <position position="183"/>
    </location>
    <ligand>
        <name>Zn(2+)</name>
        <dbReference type="ChEBI" id="CHEBI:29105"/>
    </ligand>
</feature>
<feature type="binding site" evidence="4">
    <location>
        <position position="186"/>
    </location>
    <ligand>
        <name>Zn(2+)</name>
        <dbReference type="ChEBI" id="CHEBI:29105"/>
    </ligand>
</feature>
<dbReference type="SUPFAM" id="SSF52467">
    <property type="entry name" value="DHS-like NAD/FAD-binding domain"/>
    <property type="match status" value="1"/>
</dbReference>
<dbReference type="PANTHER" id="PTHR11085">
    <property type="entry name" value="NAD-DEPENDENT PROTEIN DEACYLASE SIRTUIN-5, MITOCHONDRIAL-RELATED"/>
    <property type="match status" value="1"/>
</dbReference>
<dbReference type="PROSITE" id="PS50305">
    <property type="entry name" value="SIRTUIN"/>
    <property type="match status" value="1"/>
</dbReference>
<reference evidence="6 7" key="1">
    <citation type="submission" date="2023-07" db="EMBL/GenBank/DDBJ databases">
        <title>Sequencing the genomes of 1000 actinobacteria strains.</title>
        <authorList>
            <person name="Klenk H.-P."/>
        </authorList>
    </citation>
    <scope>NUCLEOTIDE SEQUENCE [LARGE SCALE GENOMIC DNA]</scope>
    <source>
        <strain evidence="6 7">DSM 22966</strain>
    </source>
</reference>
<dbReference type="RefSeq" id="WP_310171086.1">
    <property type="nucleotide sequence ID" value="NZ_BAABHE010000002.1"/>
</dbReference>
<keyword evidence="4" id="KW-0479">Metal-binding</keyword>
<evidence type="ECO:0000256" key="3">
    <source>
        <dbReference type="ARBA" id="ARBA00023027"/>
    </source>
</evidence>
<dbReference type="EMBL" id="JAVDYJ010000001">
    <property type="protein sequence ID" value="MDR7346283.1"/>
    <property type="molecule type" value="Genomic_DNA"/>
</dbReference>
<keyword evidence="4" id="KW-0862">Zinc</keyword>
<evidence type="ECO:0000313" key="6">
    <source>
        <dbReference type="EMBL" id="MDR7346283.1"/>
    </source>
</evidence>
<keyword evidence="3" id="KW-0520">NAD</keyword>
<feature type="active site" description="Proton acceptor" evidence="4">
    <location>
        <position position="175"/>
    </location>
</feature>
<name>A0ABU2AY46_9MICC</name>
<gene>
    <name evidence="6" type="ORF">J2S62_000540</name>
</gene>
<evidence type="ECO:0000259" key="5">
    <source>
        <dbReference type="PROSITE" id="PS50305"/>
    </source>
</evidence>
<evidence type="ECO:0000256" key="1">
    <source>
        <dbReference type="ARBA" id="ARBA00012928"/>
    </source>
</evidence>
<sequence>MTSSSDRPISFDRSAFSEEHPAYATHQAAIRSVQRVVGNSAPPQNVQVASTGLAQLLTLKPLILTGAGMSTDSGIPDYRGPEGSLRHSRPMTYQEFLHDDAARHRYWARSFVGWRHMQEARPHRGHEILARWNANDRIAGIITQNVDGLHQRTQQKADAQVNRTSKQQSPVIALHGSMDEIECLVCGVKEDREAFGHRLHEANAVVAEQWQMEHADINPDGDARIPQRWVDDFMMVRCLNCGSDKLKPTVVYFGEIVPKQRKIAINELLSEAGALIVVGSSLAVMSGYRILLDANRARKPIGIINRGPTRGEERATFRWRTGVKQALEWLDETIGEG</sequence>
<dbReference type="InterPro" id="IPR026591">
    <property type="entry name" value="Sirtuin_cat_small_dom_sf"/>
</dbReference>
<dbReference type="InterPro" id="IPR026590">
    <property type="entry name" value="Ssirtuin_cat_dom"/>
</dbReference>
<comment type="caution">
    <text evidence="6">The sequence shown here is derived from an EMBL/GenBank/DDBJ whole genome shotgun (WGS) entry which is preliminary data.</text>
</comment>
<dbReference type="InterPro" id="IPR029035">
    <property type="entry name" value="DHS-like_NAD/FAD-binding_dom"/>
</dbReference>